<dbReference type="Proteomes" id="UP000282196">
    <property type="component" value="Unassembled WGS sequence"/>
</dbReference>
<evidence type="ECO:0000313" key="1">
    <source>
        <dbReference type="EMBL" id="GBR77350.1"/>
    </source>
</evidence>
<dbReference type="EMBL" id="BGZP01000001">
    <property type="protein sequence ID" value="GBR77350.1"/>
    <property type="molecule type" value="Genomic_DNA"/>
</dbReference>
<protein>
    <submittedName>
        <fullName evidence="1">Uncharacterized protein</fullName>
    </submittedName>
</protein>
<accession>A0A388TKH4</accession>
<comment type="caution">
    <text evidence="1">The sequence shown here is derived from an EMBL/GenBank/DDBJ whole genome shotgun (WGS) entry which is preliminary data.</text>
</comment>
<keyword evidence="2" id="KW-1185">Reference proteome</keyword>
<proteinExistence type="predicted"/>
<reference evidence="1 2" key="1">
    <citation type="journal article" date="2019" name="ISME J.">
        <title>Genome analyses of uncultured TG2/ZB3 bacteria in 'Margulisbacteria' specifically attached to ectosymbiotic spirochetes of protists in the termite gut.</title>
        <authorList>
            <person name="Utami Y.D."/>
            <person name="Kuwahara H."/>
            <person name="Igai K."/>
            <person name="Murakami T."/>
            <person name="Sugaya K."/>
            <person name="Morikawa T."/>
            <person name="Nagura Y."/>
            <person name="Yuki M."/>
            <person name="Deevong P."/>
            <person name="Inoue T."/>
            <person name="Kihara K."/>
            <person name="Lo N."/>
            <person name="Yamada A."/>
            <person name="Ohkuma M."/>
            <person name="Hongoh Y."/>
        </authorList>
    </citation>
    <scope>NUCLEOTIDE SEQUENCE [LARGE SCALE GENOMIC DNA]</scope>
    <source>
        <strain evidence="1">RsDinE6-01</strain>
    </source>
</reference>
<sequence length="319" mass="35513">MEVTAQILGLLEDTRFSTENDLSVLNTGLDLLFKQSKKIWEKGTKERAALLELLSGKAALSREAWQKSGGLAELVCFVQGCILISLSLVNGIGRSPLAIQKTAAGYKVKITSKLQSVNLTPGLFDAETEKLVKEFKSSFFGTGKDMTFGKNDLAVIKAAFQETVVRLKNEQAFLENIAADPLQIFTAKASNFANGLFPVIAALPAETMNTLLMHIGSYLPAELEEQTEERLSVNARTYLTTSTQDLPELFKKSRLLLKLYFGKQKEIISIIVREKTQEFFRRILENTAVKKQLKDNLLATANDQFSLRIKIFEGLIKLL</sequence>
<name>A0A388TKH4_9BACT</name>
<evidence type="ECO:0000313" key="2">
    <source>
        <dbReference type="Proteomes" id="UP000282196"/>
    </source>
</evidence>
<organism evidence="1 2">
    <name type="scientific">Candidatus Termititenax dinenymphae</name>
    <dbReference type="NCBI Taxonomy" id="2218523"/>
    <lineage>
        <taxon>Bacteria</taxon>
        <taxon>Bacillati</taxon>
        <taxon>Candidatus Margulisiibacteriota</taxon>
        <taxon>Candidatus Termititenacia</taxon>
        <taxon>Candidatus Termititenacales</taxon>
        <taxon>Candidatus Termititenacaceae</taxon>
        <taxon>Candidatus Termititenax</taxon>
    </lineage>
</organism>
<dbReference type="AlphaFoldDB" id="A0A388TKH4"/>
<gene>
    <name evidence="1" type="ORF">RDn1_009</name>
</gene>